<gene>
    <name evidence="3" type="ORF">FEM03_03390</name>
</gene>
<evidence type="ECO:0000259" key="2">
    <source>
        <dbReference type="Pfam" id="PF02698"/>
    </source>
</evidence>
<keyword evidence="1" id="KW-1133">Transmembrane helix</keyword>
<organism evidence="3 4">
    <name type="scientific">Phragmitibacter flavus</name>
    <dbReference type="NCBI Taxonomy" id="2576071"/>
    <lineage>
        <taxon>Bacteria</taxon>
        <taxon>Pseudomonadati</taxon>
        <taxon>Verrucomicrobiota</taxon>
        <taxon>Verrucomicrobiia</taxon>
        <taxon>Verrucomicrobiales</taxon>
        <taxon>Verrucomicrobiaceae</taxon>
        <taxon>Phragmitibacter</taxon>
    </lineage>
</organism>
<name>A0A5R8KJC4_9BACT</name>
<comment type="caution">
    <text evidence="3">The sequence shown here is derived from an EMBL/GenBank/DDBJ whole genome shotgun (WGS) entry which is preliminary data.</text>
</comment>
<keyword evidence="4" id="KW-1185">Reference proteome</keyword>
<dbReference type="AlphaFoldDB" id="A0A5R8KJC4"/>
<dbReference type="EMBL" id="VAUV01000002">
    <property type="protein sequence ID" value="TLD72414.1"/>
    <property type="molecule type" value="Genomic_DNA"/>
</dbReference>
<proteinExistence type="predicted"/>
<keyword evidence="1" id="KW-0812">Transmembrane</keyword>
<dbReference type="GO" id="GO:0000270">
    <property type="term" value="P:peptidoglycan metabolic process"/>
    <property type="evidence" value="ECO:0007669"/>
    <property type="project" value="TreeGrafter"/>
</dbReference>
<dbReference type="InterPro" id="IPR014729">
    <property type="entry name" value="Rossmann-like_a/b/a_fold"/>
</dbReference>
<reference evidence="3 4" key="1">
    <citation type="submission" date="2019-05" db="EMBL/GenBank/DDBJ databases">
        <title>Verrucobacter flavum gen. nov., sp. nov. a new member of the family Verrucomicrobiaceae.</title>
        <authorList>
            <person name="Szuroczki S."/>
            <person name="Abbaszade G."/>
            <person name="Szabo A."/>
            <person name="Felfoldi T."/>
            <person name="Schumann P."/>
            <person name="Boka K."/>
            <person name="Keki Z."/>
            <person name="Toumi M."/>
            <person name="Toth E."/>
        </authorList>
    </citation>
    <scope>NUCLEOTIDE SEQUENCE [LARGE SCALE GENOMIC DNA]</scope>
    <source>
        <strain evidence="3 4">MG-N-17</strain>
    </source>
</reference>
<dbReference type="Pfam" id="PF02698">
    <property type="entry name" value="DUF218"/>
    <property type="match status" value="1"/>
</dbReference>
<dbReference type="InterPro" id="IPR051599">
    <property type="entry name" value="Cell_Envelope_Assoc"/>
</dbReference>
<dbReference type="GO" id="GO:0005886">
    <property type="term" value="C:plasma membrane"/>
    <property type="evidence" value="ECO:0007669"/>
    <property type="project" value="TreeGrafter"/>
</dbReference>
<dbReference type="OrthoDB" id="9782395at2"/>
<keyword evidence="1" id="KW-0472">Membrane</keyword>
<evidence type="ECO:0000313" key="4">
    <source>
        <dbReference type="Proteomes" id="UP000306196"/>
    </source>
</evidence>
<dbReference type="Gene3D" id="3.40.50.620">
    <property type="entry name" value="HUPs"/>
    <property type="match status" value="1"/>
</dbReference>
<dbReference type="Proteomes" id="UP000306196">
    <property type="component" value="Unassembled WGS sequence"/>
</dbReference>
<feature type="domain" description="DUF218" evidence="2">
    <location>
        <begin position="75"/>
        <end position="244"/>
    </location>
</feature>
<dbReference type="PANTHER" id="PTHR30336">
    <property type="entry name" value="INNER MEMBRANE PROTEIN, PROBABLE PERMEASE"/>
    <property type="match status" value="1"/>
</dbReference>
<accession>A0A5R8KJC4</accession>
<protein>
    <submittedName>
        <fullName evidence="3">YdcF family protein</fullName>
    </submittedName>
</protein>
<dbReference type="PANTHER" id="PTHR30336:SF4">
    <property type="entry name" value="ENVELOPE BIOGENESIS FACTOR ELYC"/>
    <property type="match status" value="1"/>
</dbReference>
<dbReference type="InterPro" id="IPR003848">
    <property type="entry name" value="DUF218"/>
</dbReference>
<sequence>MKTLIPLLQPLGVIWVLLGSWLLWRLWRHRWQDLWLPGLAWVIFSVMTCTPLASLLMARLEGVPKMPDKEWPVVDAIVCLGGGAEPSFVEPTGFHLNPSADRLSTALMLHAQKKAPVLVLGGGGYKESGVMHSEADRVLKGLELMGLETSGMVSLGVCANTRDEALKVSALMKERGWTKILLVTSAFHMPRAEGTFVKAGVSLGGTVRCNYVSSVNHVGDFRWLHLPHANGFNVYKYWFHEVIGTWVYQWRGWM</sequence>
<feature type="transmembrane region" description="Helical" evidence="1">
    <location>
        <begin position="39"/>
        <end position="58"/>
    </location>
</feature>
<feature type="transmembrane region" description="Helical" evidence="1">
    <location>
        <begin position="7"/>
        <end position="27"/>
    </location>
</feature>
<dbReference type="GO" id="GO:0043164">
    <property type="term" value="P:Gram-negative-bacterium-type cell wall biogenesis"/>
    <property type="evidence" value="ECO:0007669"/>
    <property type="project" value="TreeGrafter"/>
</dbReference>
<evidence type="ECO:0000256" key="1">
    <source>
        <dbReference type="SAM" id="Phobius"/>
    </source>
</evidence>
<dbReference type="CDD" id="cd06259">
    <property type="entry name" value="YdcF-like"/>
    <property type="match status" value="1"/>
</dbReference>
<evidence type="ECO:0000313" key="3">
    <source>
        <dbReference type="EMBL" id="TLD72414.1"/>
    </source>
</evidence>
<dbReference type="RefSeq" id="WP_138084769.1">
    <property type="nucleotide sequence ID" value="NZ_VAUV01000002.1"/>
</dbReference>